<organism evidence="1 2">
    <name type="scientific">Aspergillus oryzae</name>
    <name type="common">Yellow koji mold</name>
    <dbReference type="NCBI Taxonomy" id="5062"/>
    <lineage>
        <taxon>Eukaryota</taxon>
        <taxon>Fungi</taxon>
        <taxon>Dikarya</taxon>
        <taxon>Ascomycota</taxon>
        <taxon>Pezizomycotina</taxon>
        <taxon>Eurotiomycetes</taxon>
        <taxon>Eurotiomycetidae</taxon>
        <taxon>Eurotiales</taxon>
        <taxon>Aspergillaceae</taxon>
        <taxon>Aspergillus</taxon>
        <taxon>Aspergillus subgen. Circumdati</taxon>
    </lineage>
</organism>
<proteinExistence type="predicted"/>
<reference evidence="1" key="1">
    <citation type="submission" date="2023-04" db="EMBL/GenBank/DDBJ databases">
        <title>Aspergillus oryzae NBRC 4228.</title>
        <authorList>
            <person name="Ichikawa N."/>
            <person name="Sato H."/>
            <person name="Tonouchi N."/>
        </authorList>
    </citation>
    <scope>NUCLEOTIDE SEQUENCE</scope>
    <source>
        <strain evidence="1">NBRC 4228</strain>
    </source>
</reference>
<evidence type="ECO:0000313" key="2">
    <source>
        <dbReference type="Proteomes" id="UP001165205"/>
    </source>
</evidence>
<accession>A0AAN5BSD6</accession>
<evidence type="ECO:0000313" key="1">
    <source>
        <dbReference type="EMBL" id="GMG22438.1"/>
    </source>
</evidence>
<gene>
    <name evidence="1" type="ORF">Aory04_000008300</name>
</gene>
<dbReference type="Proteomes" id="UP001165205">
    <property type="component" value="Unassembled WGS sequence"/>
</dbReference>
<comment type="caution">
    <text evidence="1">The sequence shown here is derived from an EMBL/GenBank/DDBJ whole genome shotgun (WGS) entry which is preliminary data.</text>
</comment>
<name>A0AAN5BSD6_ASPOZ</name>
<dbReference type="AlphaFoldDB" id="A0AAN5BSD6"/>
<dbReference type="EMBL" id="BSYA01000001">
    <property type="protein sequence ID" value="GMG22438.1"/>
    <property type="molecule type" value="Genomic_DNA"/>
</dbReference>
<sequence length="265" mass="28698">MMGQNQLNPYANPEIKTPQMHFKANKLHQEPIAQDDYFFWEWELKAVTGRISFLVPDRVPPLPSSGVSDRPLDPGFLEVVAADDFPDAVDGPVAVPVVLPAAVGLLDGRHERESSADVFAFVLVGWVEEGWGVPGDLDEDHKGGFGGDGITGDEVAACLVGWLTEDFVEEGWTQRDEVVAVVVVVVAVASIAVNAGEQFHAVDRGSKRLPFVTVPGELLGNLGEDLRILLLEENPETAEFFNLPGRHGAEDHTPHLVEVEVAVPA</sequence>
<protein>
    <submittedName>
        <fullName evidence="1">Unnamed protein product</fullName>
    </submittedName>
</protein>